<feature type="compositionally biased region" description="Low complexity" evidence="1">
    <location>
        <begin position="97"/>
        <end position="107"/>
    </location>
</feature>
<protein>
    <submittedName>
        <fullName evidence="3">28S ribosomal protein S28, mitochondrial</fullName>
    </submittedName>
</protein>
<dbReference type="WBParaSite" id="jg1812">
    <property type="protein sequence ID" value="jg1812"/>
    <property type="gene ID" value="jg1812"/>
</dbReference>
<sequence length="113" mass="12781">MLRNSIFVQLGNFEKRLVVGTVVHRIKDDLYIDFGLKFNAVCKIPQKSFDSFCIGKKVLLKLQDPELSHRFLGSKVDLTLMEADAYLVGAYKETDKPTNPNKPAKAIKPAKKK</sequence>
<organism evidence="2 3">
    <name type="scientific">Ditylenchus dipsaci</name>
    <dbReference type="NCBI Taxonomy" id="166011"/>
    <lineage>
        <taxon>Eukaryota</taxon>
        <taxon>Metazoa</taxon>
        <taxon>Ecdysozoa</taxon>
        <taxon>Nematoda</taxon>
        <taxon>Chromadorea</taxon>
        <taxon>Rhabditida</taxon>
        <taxon>Tylenchina</taxon>
        <taxon>Tylenchomorpha</taxon>
        <taxon>Sphaerularioidea</taxon>
        <taxon>Anguinidae</taxon>
        <taxon>Anguininae</taxon>
        <taxon>Ditylenchus</taxon>
    </lineage>
</organism>
<evidence type="ECO:0000313" key="2">
    <source>
        <dbReference type="Proteomes" id="UP000887574"/>
    </source>
</evidence>
<evidence type="ECO:0000313" key="3">
    <source>
        <dbReference type="WBParaSite" id="jg1812"/>
    </source>
</evidence>
<dbReference type="PANTHER" id="PTHR13447">
    <property type="entry name" value="MITOCHONDRIAL 28S RIBOSOMAL PROTEIN S28"/>
    <property type="match status" value="1"/>
</dbReference>
<dbReference type="PANTHER" id="PTHR13447:SF2">
    <property type="entry name" value="SMALL RIBOSOMAL SUBUNIT PROTEIN BS1M"/>
    <property type="match status" value="1"/>
</dbReference>
<accession>A0A915DCZ0</accession>
<dbReference type="InterPro" id="IPR019375">
    <property type="entry name" value="Ribosomal_bS1m"/>
</dbReference>
<dbReference type="GO" id="GO:0005763">
    <property type="term" value="C:mitochondrial small ribosomal subunit"/>
    <property type="evidence" value="ECO:0007669"/>
    <property type="project" value="TreeGrafter"/>
</dbReference>
<dbReference type="Pfam" id="PF10246">
    <property type="entry name" value="MRP-S35"/>
    <property type="match status" value="1"/>
</dbReference>
<proteinExistence type="predicted"/>
<dbReference type="AlphaFoldDB" id="A0A915DCZ0"/>
<keyword evidence="2" id="KW-1185">Reference proteome</keyword>
<dbReference type="Proteomes" id="UP000887574">
    <property type="component" value="Unplaced"/>
</dbReference>
<feature type="region of interest" description="Disordered" evidence="1">
    <location>
        <begin position="93"/>
        <end position="113"/>
    </location>
</feature>
<reference evidence="3" key="1">
    <citation type="submission" date="2022-11" db="UniProtKB">
        <authorList>
            <consortium name="WormBaseParasite"/>
        </authorList>
    </citation>
    <scope>IDENTIFICATION</scope>
</reference>
<name>A0A915DCZ0_9BILA</name>
<evidence type="ECO:0000256" key="1">
    <source>
        <dbReference type="SAM" id="MobiDB-lite"/>
    </source>
</evidence>